<name>A0A8T0PD70_PANVG</name>
<organism evidence="2 3">
    <name type="scientific">Panicum virgatum</name>
    <name type="common">Blackwell switchgrass</name>
    <dbReference type="NCBI Taxonomy" id="38727"/>
    <lineage>
        <taxon>Eukaryota</taxon>
        <taxon>Viridiplantae</taxon>
        <taxon>Streptophyta</taxon>
        <taxon>Embryophyta</taxon>
        <taxon>Tracheophyta</taxon>
        <taxon>Spermatophyta</taxon>
        <taxon>Magnoliopsida</taxon>
        <taxon>Liliopsida</taxon>
        <taxon>Poales</taxon>
        <taxon>Poaceae</taxon>
        <taxon>PACMAD clade</taxon>
        <taxon>Panicoideae</taxon>
        <taxon>Panicodae</taxon>
        <taxon>Paniceae</taxon>
        <taxon>Panicinae</taxon>
        <taxon>Panicum</taxon>
        <taxon>Panicum sect. Hiantes</taxon>
    </lineage>
</organism>
<evidence type="ECO:0000256" key="1">
    <source>
        <dbReference type="SAM" id="MobiDB-lite"/>
    </source>
</evidence>
<evidence type="ECO:0000313" key="3">
    <source>
        <dbReference type="Proteomes" id="UP000823388"/>
    </source>
</evidence>
<protein>
    <submittedName>
        <fullName evidence="2">Uncharacterized protein</fullName>
    </submittedName>
</protein>
<comment type="caution">
    <text evidence="2">The sequence shown here is derived from an EMBL/GenBank/DDBJ whole genome shotgun (WGS) entry which is preliminary data.</text>
</comment>
<reference evidence="2" key="1">
    <citation type="submission" date="2020-05" db="EMBL/GenBank/DDBJ databases">
        <title>WGS assembly of Panicum virgatum.</title>
        <authorList>
            <person name="Lovell J.T."/>
            <person name="Jenkins J."/>
            <person name="Shu S."/>
            <person name="Juenger T.E."/>
            <person name="Schmutz J."/>
        </authorList>
    </citation>
    <scope>NUCLEOTIDE SEQUENCE</scope>
    <source>
        <strain evidence="2">AP13</strain>
    </source>
</reference>
<dbReference type="Proteomes" id="UP000823388">
    <property type="component" value="Chromosome 8K"/>
</dbReference>
<accession>A0A8T0PD70</accession>
<feature type="non-terminal residue" evidence="2">
    <location>
        <position position="1"/>
    </location>
</feature>
<feature type="region of interest" description="Disordered" evidence="1">
    <location>
        <begin position="1"/>
        <end position="20"/>
    </location>
</feature>
<evidence type="ECO:0000313" key="2">
    <source>
        <dbReference type="EMBL" id="KAG2560061.1"/>
    </source>
</evidence>
<keyword evidence="3" id="KW-1185">Reference proteome</keyword>
<sequence length="89" mass="9154">RPLPARASTDHRPPMRVALPPSCAPAPRRVVAYPSNPADPCWELACSARPLGAALQSASGGHRAARTSSRPAIPTRVGTARAPRAAGVA</sequence>
<feature type="region of interest" description="Disordered" evidence="1">
    <location>
        <begin position="59"/>
        <end position="89"/>
    </location>
</feature>
<gene>
    <name evidence="2" type="ORF">PVAP13_8KG028551</name>
</gene>
<dbReference type="AlphaFoldDB" id="A0A8T0PD70"/>
<dbReference type="EMBL" id="CM029051">
    <property type="protein sequence ID" value="KAG2560061.1"/>
    <property type="molecule type" value="Genomic_DNA"/>
</dbReference>
<proteinExistence type="predicted"/>